<reference evidence="1 2" key="1">
    <citation type="journal article" date="2018" name="Environ. Microbiol.">
        <title>Novel energy conservation strategies and behaviour of Pelotomaculum schinkii driving syntrophic propionate catabolism.</title>
        <authorList>
            <person name="Hidalgo-Ahumada C.A.P."/>
            <person name="Nobu M.K."/>
            <person name="Narihiro T."/>
            <person name="Tamaki H."/>
            <person name="Liu W.T."/>
            <person name="Kamagata Y."/>
            <person name="Stams A.J.M."/>
            <person name="Imachi H."/>
            <person name="Sousa D.Z."/>
        </authorList>
    </citation>
    <scope>NUCLEOTIDE SEQUENCE [LARGE SCALE GENOMIC DNA]</scope>
    <source>
        <strain evidence="1 2">MGP</strain>
    </source>
</reference>
<sequence length="61" mass="6858">MATVSFDKNIVVKEPEAIERLVEVLSSSKEAKPINRKLASDEAMARGEKLLKQCLSHSKRF</sequence>
<dbReference type="OrthoDB" id="1809154at2"/>
<dbReference type="RefSeq" id="WP_134216076.1">
    <property type="nucleotide sequence ID" value="NZ_QFFZ01000086.1"/>
</dbReference>
<proteinExistence type="predicted"/>
<accession>A0A4Y7RI47</accession>
<dbReference type="EMBL" id="QFFZ01000086">
    <property type="protein sequence ID" value="TEB08678.1"/>
    <property type="molecule type" value="Genomic_DNA"/>
</dbReference>
<evidence type="ECO:0000313" key="2">
    <source>
        <dbReference type="Proteomes" id="UP000297597"/>
    </source>
</evidence>
<name>A0A4Y7RI47_9FIRM</name>
<comment type="caution">
    <text evidence="1">The sequence shown here is derived from an EMBL/GenBank/DDBJ whole genome shotgun (WGS) entry which is preliminary data.</text>
</comment>
<protein>
    <submittedName>
        <fullName evidence="1">Uncharacterized protein</fullName>
    </submittedName>
</protein>
<organism evidence="1 2">
    <name type="scientific">Pelotomaculum propionicicum</name>
    <dbReference type="NCBI Taxonomy" id="258475"/>
    <lineage>
        <taxon>Bacteria</taxon>
        <taxon>Bacillati</taxon>
        <taxon>Bacillota</taxon>
        <taxon>Clostridia</taxon>
        <taxon>Eubacteriales</taxon>
        <taxon>Desulfotomaculaceae</taxon>
        <taxon>Pelotomaculum</taxon>
    </lineage>
</organism>
<evidence type="ECO:0000313" key="1">
    <source>
        <dbReference type="EMBL" id="TEB08678.1"/>
    </source>
</evidence>
<dbReference type="Proteomes" id="UP000297597">
    <property type="component" value="Unassembled WGS sequence"/>
</dbReference>
<keyword evidence="2" id="KW-1185">Reference proteome</keyword>
<dbReference type="AlphaFoldDB" id="A0A4Y7RI47"/>
<gene>
    <name evidence="1" type="ORF">Pmgp_03697</name>
</gene>